<dbReference type="InterPro" id="IPR019587">
    <property type="entry name" value="Polyketide_cyclase/dehydratase"/>
</dbReference>
<dbReference type="KEGG" id="apre:CNX65_03860"/>
<dbReference type="InterPro" id="IPR023393">
    <property type="entry name" value="START-like_dom_sf"/>
</dbReference>
<gene>
    <name evidence="1" type="ORF">CNX65_03860</name>
</gene>
<name>A0A290Z0L5_9PSEU</name>
<protein>
    <submittedName>
        <fullName evidence="1">Polyketide cyclase</fullName>
    </submittedName>
</protein>
<reference evidence="1" key="1">
    <citation type="submission" date="2017-09" db="EMBL/GenBank/DDBJ databases">
        <title>Complete Genome Sequence of ansamitocin-producing Bacterium Actinosynnema pretiosum X47.</title>
        <authorList>
            <person name="Cao G."/>
            <person name="Zong G."/>
            <person name="Zhong C."/>
            <person name="Fu J."/>
        </authorList>
    </citation>
    <scope>NUCLEOTIDE SEQUENCE [LARGE SCALE GENOMIC DNA]</scope>
    <source>
        <strain evidence="1">X47</strain>
    </source>
</reference>
<dbReference type="AlphaFoldDB" id="A0A290Z0L5"/>
<evidence type="ECO:0000313" key="1">
    <source>
        <dbReference type="EMBL" id="ATE52525.1"/>
    </source>
</evidence>
<accession>A0A290Z0L5</accession>
<dbReference type="RefSeq" id="WP_096491529.1">
    <property type="nucleotide sequence ID" value="NZ_CP023445.1"/>
</dbReference>
<dbReference type="SUPFAM" id="SSF55961">
    <property type="entry name" value="Bet v1-like"/>
    <property type="match status" value="1"/>
</dbReference>
<sequence>MTRLELTVPVAAPARVTWAAVTDWERQGEWILATSVRVTSGPGRAVGDEFTAVTGIGRFGVVDPMRITRWEPPSLCAVEHLGRVVRGTGEFRVAPAGESASEFTWVEDVVLPAIARPAVLAGVRYSLARFARFAERYRVDGEG</sequence>
<dbReference type="Pfam" id="PF10604">
    <property type="entry name" value="Polyketide_cyc2"/>
    <property type="match status" value="1"/>
</dbReference>
<dbReference type="Gene3D" id="3.30.530.20">
    <property type="match status" value="1"/>
</dbReference>
<evidence type="ECO:0000313" key="2">
    <source>
        <dbReference type="Proteomes" id="UP000218505"/>
    </source>
</evidence>
<keyword evidence="2" id="KW-1185">Reference proteome</keyword>
<proteinExistence type="predicted"/>
<dbReference type="EMBL" id="CP023445">
    <property type="protein sequence ID" value="ATE52525.1"/>
    <property type="molecule type" value="Genomic_DNA"/>
</dbReference>
<organism evidence="1 2">
    <name type="scientific">Actinosynnema pretiosum</name>
    <dbReference type="NCBI Taxonomy" id="42197"/>
    <lineage>
        <taxon>Bacteria</taxon>
        <taxon>Bacillati</taxon>
        <taxon>Actinomycetota</taxon>
        <taxon>Actinomycetes</taxon>
        <taxon>Pseudonocardiales</taxon>
        <taxon>Pseudonocardiaceae</taxon>
        <taxon>Actinosynnema</taxon>
    </lineage>
</organism>
<dbReference type="Proteomes" id="UP000218505">
    <property type="component" value="Chromosome"/>
</dbReference>